<reference evidence="17 18" key="1">
    <citation type="journal article" date="2011" name="Stand. Genomic Sci.">
        <title>Complete genome of the onion pathogen Enterobacter cloacae EcWSU1.</title>
        <authorList>
            <person name="Humann J.L."/>
            <person name="Wildung M."/>
            <person name="Cheng C.H."/>
            <person name="Lee T."/>
            <person name="Stewart J.E."/>
            <person name="Drew J.C."/>
            <person name="Triplett E.W."/>
            <person name="Main D."/>
            <person name="Schroeder B.K."/>
        </authorList>
    </citation>
    <scope>NUCLEOTIDE SEQUENCE [LARGE SCALE GENOMIC DNA]</scope>
    <source>
        <strain evidence="17 18">EcWSU1</strain>
    </source>
</reference>
<dbReference type="InterPro" id="IPR023408">
    <property type="entry name" value="MscS_beta-dom_sf"/>
</dbReference>
<evidence type="ECO:0000259" key="15">
    <source>
        <dbReference type="Pfam" id="PF21082"/>
    </source>
</evidence>
<dbReference type="Pfam" id="PF12794">
    <property type="entry name" value="MscS_TM"/>
    <property type="match status" value="1"/>
</dbReference>
<dbReference type="PANTHER" id="PTHR30347:SF9">
    <property type="entry name" value="MINICONDUCTANCE MECHANOSENSITIVE CHANNEL MSCM"/>
    <property type="match status" value="1"/>
</dbReference>
<dbReference type="AlphaFoldDB" id="G8LIH8"/>
<feature type="transmembrane region" description="Helical" evidence="10">
    <location>
        <begin position="884"/>
        <end position="905"/>
    </location>
</feature>
<proteinExistence type="inferred from homology"/>
<dbReference type="SUPFAM" id="SSF50182">
    <property type="entry name" value="Sm-like ribonucleoproteins"/>
    <property type="match status" value="1"/>
</dbReference>
<feature type="transmembrane region" description="Helical" evidence="10">
    <location>
        <begin position="532"/>
        <end position="554"/>
    </location>
</feature>
<evidence type="ECO:0000259" key="14">
    <source>
        <dbReference type="Pfam" id="PF12795"/>
    </source>
</evidence>
<dbReference type="Gene3D" id="1.10.287.1260">
    <property type="match status" value="1"/>
</dbReference>
<dbReference type="InterPro" id="IPR024393">
    <property type="entry name" value="MscS_porin"/>
</dbReference>
<evidence type="ECO:0000313" key="17">
    <source>
        <dbReference type="EMBL" id="AEW71802.1"/>
    </source>
</evidence>
<feature type="transmembrane region" description="Helical" evidence="10">
    <location>
        <begin position="491"/>
        <end position="511"/>
    </location>
</feature>
<feature type="transmembrane region" description="Helical" evidence="10">
    <location>
        <begin position="644"/>
        <end position="664"/>
    </location>
</feature>
<dbReference type="GO" id="GO:0005886">
    <property type="term" value="C:plasma membrane"/>
    <property type="evidence" value="ECO:0007669"/>
    <property type="project" value="UniProtKB-SubCell"/>
</dbReference>
<feature type="domain" description="Mechanosensitive ion channel inner membrane" evidence="13">
    <location>
        <begin position="493"/>
        <end position="829"/>
    </location>
</feature>
<feature type="region of interest" description="Disordered" evidence="9">
    <location>
        <begin position="143"/>
        <end position="166"/>
    </location>
</feature>
<dbReference type="FunFam" id="1.10.287.1260:FF:000002">
    <property type="entry name" value="Potassium efflux system KefA"/>
    <property type="match status" value="1"/>
</dbReference>
<keyword evidence="8" id="KW-0175">Coiled coil</keyword>
<feature type="transmembrane region" description="Helical" evidence="10">
    <location>
        <begin position="917"/>
        <end position="945"/>
    </location>
</feature>
<evidence type="ECO:0000256" key="2">
    <source>
        <dbReference type="ARBA" id="ARBA00008017"/>
    </source>
</evidence>
<evidence type="ECO:0000256" key="3">
    <source>
        <dbReference type="ARBA" id="ARBA00022475"/>
    </source>
</evidence>
<dbReference type="InterPro" id="IPR049278">
    <property type="entry name" value="MS_channel_C"/>
</dbReference>
<dbReference type="Pfam" id="PF12795">
    <property type="entry name" value="MscS_porin"/>
    <property type="match status" value="1"/>
</dbReference>
<evidence type="ECO:0000256" key="4">
    <source>
        <dbReference type="ARBA" id="ARBA00022692"/>
    </source>
</evidence>
<evidence type="ECO:0000256" key="7">
    <source>
        <dbReference type="ARBA" id="ARBA00023136"/>
    </source>
</evidence>
<dbReference type="Gene3D" id="2.30.30.60">
    <property type="match status" value="1"/>
</dbReference>
<dbReference type="HOGENOM" id="CLU_007829_2_0_6"/>
<dbReference type="eggNOG" id="COG3264">
    <property type="taxonomic scope" value="Bacteria"/>
</dbReference>
<evidence type="ECO:0000256" key="1">
    <source>
        <dbReference type="ARBA" id="ARBA00004651"/>
    </source>
</evidence>
<dbReference type="Proteomes" id="UP000007838">
    <property type="component" value="Chromosome"/>
</dbReference>
<feature type="signal peptide" evidence="11">
    <location>
        <begin position="1"/>
        <end position="34"/>
    </location>
</feature>
<dbReference type="SUPFAM" id="SSF82861">
    <property type="entry name" value="Mechanosensitive channel protein MscS (YggB), transmembrane region"/>
    <property type="match status" value="1"/>
</dbReference>
<dbReference type="GO" id="GO:0008381">
    <property type="term" value="F:mechanosensitive monoatomic ion channel activity"/>
    <property type="evidence" value="ECO:0007669"/>
    <property type="project" value="UniProtKB-ARBA"/>
</dbReference>
<dbReference type="InterPro" id="IPR010920">
    <property type="entry name" value="LSM_dom_sf"/>
</dbReference>
<dbReference type="PANTHER" id="PTHR30347">
    <property type="entry name" value="POTASSIUM CHANNEL RELATED"/>
    <property type="match status" value="1"/>
</dbReference>
<feature type="coiled-coil region" evidence="8">
    <location>
        <begin position="211"/>
        <end position="250"/>
    </location>
</feature>
<evidence type="ECO:0000259" key="13">
    <source>
        <dbReference type="Pfam" id="PF12794"/>
    </source>
</evidence>
<dbReference type="InterPro" id="IPR011066">
    <property type="entry name" value="MscS_channel_C_sf"/>
</dbReference>
<evidence type="ECO:0000259" key="16">
    <source>
        <dbReference type="Pfam" id="PF21088"/>
    </source>
</evidence>
<feature type="transmembrane region" description="Helical" evidence="10">
    <location>
        <begin position="566"/>
        <end position="591"/>
    </location>
</feature>
<gene>
    <name evidence="17" type="primary">yjeP</name>
    <name evidence="17" type="ORF">EcWSU1_00362</name>
</gene>
<dbReference type="Gene3D" id="3.30.70.100">
    <property type="match status" value="1"/>
</dbReference>
<name>G8LIH8_9ENTR</name>
<dbReference type="NCBIfam" id="NF008180">
    <property type="entry name" value="PRK10929.1"/>
    <property type="match status" value="1"/>
</dbReference>
<dbReference type="InterPro" id="IPR049142">
    <property type="entry name" value="MS_channel_1st"/>
</dbReference>
<dbReference type="SUPFAM" id="SSF82689">
    <property type="entry name" value="Mechanosensitive channel protein MscS (YggB), C-terminal domain"/>
    <property type="match status" value="1"/>
</dbReference>
<dbReference type="InterPro" id="IPR025692">
    <property type="entry name" value="MscS_IM_dom1"/>
</dbReference>
<feature type="domain" description="Mechanosensitive ion channel transmembrane helices 2/3" evidence="16">
    <location>
        <begin position="890"/>
        <end position="931"/>
    </location>
</feature>
<keyword evidence="5 11" id="KW-0732">Signal</keyword>
<comment type="subcellular location">
    <subcellularLocation>
        <location evidence="1">Cell membrane</location>
        <topology evidence="1">Multi-pass membrane protein</topology>
    </subcellularLocation>
</comment>
<dbReference type="InterPro" id="IPR011014">
    <property type="entry name" value="MscS_channel_TM-2"/>
</dbReference>
<organism evidence="17 18">
    <name type="scientific">Enterobacter ludwigii</name>
    <dbReference type="NCBI Taxonomy" id="299767"/>
    <lineage>
        <taxon>Bacteria</taxon>
        <taxon>Pseudomonadati</taxon>
        <taxon>Pseudomonadota</taxon>
        <taxon>Gammaproteobacteria</taxon>
        <taxon>Enterobacterales</taxon>
        <taxon>Enterobacteriaceae</taxon>
        <taxon>Enterobacter</taxon>
        <taxon>Enterobacter cloacae complex</taxon>
    </lineage>
</organism>
<evidence type="ECO:0000256" key="5">
    <source>
        <dbReference type="ARBA" id="ARBA00022729"/>
    </source>
</evidence>
<evidence type="ECO:0000256" key="8">
    <source>
        <dbReference type="SAM" id="Coils"/>
    </source>
</evidence>
<dbReference type="Pfam" id="PF21088">
    <property type="entry name" value="MS_channel_1st"/>
    <property type="match status" value="1"/>
</dbReference>
<evidence type="ECO:0000256" key="6">
    <source>
        <dbReference type="ARBA" id="ARBA00022989"/>
    </source>
</evidence>
<feature type="chain" id="PRO_5003511236" evidence="11">
    <location>
        <begin position="35"/>
        <end position="1122"/>
    </location>
</feature>
<comment type="similarity">
    <text evidence="2">Belongs to the MscS (TC 1.A.23) family.</text>
</comment>
<feature type="domain" description="Mechanosensitive ion channel MscS porin" evidence="14">
    <location>
        <begin position="46"/>
        <end position="270"/>
    </location>
</feature>
<dbReference type="InterPro" id="IPR006685">
    <property type="entry name" value="MscS_channel_2nd"/>
</dbReference>
<keyword evidence="7 10" id="KW-0472">Membrane</keyword>
<dbReference type="EMBL" id="CP002886">
    <property type="protein sequence ID" value="AEW71802.1"/>
    <property type="molecule type" value="Genomic_DNA"/>
</dbReference>
<feature type="transmembrane region" description="Helical" evidence="10">
    <location>
        <begin position="685"/>
        <end position="706"/>
    </location>
</feature>
<dbReference type="KEGG" id="eec:EcWSU1_00362"/>
<evidence type="ECO:0000256" key="10">
    <source>
        <dbReference type="SAM" id="Phobius"/>
    </source>
</evidence>
<evidence type="ECO:0000256" key="9">
    <source>
        <dbReference type="SAM" id="MobiDB-lite"/>
    </source>
</evidence>
<dbReference type="Pfam" id="PF00924">
    <property type="entry name" value="MS_channel_2nd"/>
    <property type="match status" value="1"/>
</dbReference>
<feature type="transmembrane region" description="Helical" evidence="10">
    <location>
        <begin position="800"/>
        <end position="823"/>
    </location>
</feature>
<feature type="transmembrane region" description="Helical" evidence="10">
    <location>
        <begin position="712"/>
        <end position="733"/>
    </location>
</feature>
<feature type="domain" description="Mechanosensitive ion channel MscS C-terminal" evidence="15">
    <location>
        <begin position="1007"/>
        <end position="1089"/>
    </location>
</feature>
<dbReference type="eggNOG" id="COG0419">
    <property type="taxonomic scope" value="Bacteria"/>
</dbReference>
<sequence length="1122" mass="126210">MTTKKTKANNRRIADVRPIIVLLMAWCLSMGAYAATAPDAKQITQELEQAKAAKPAQPETVESLQSALNALAERKGSLERAQQYQQVIDNFPKLSQTLRSQLSNLRDEPRDIPADMSSDALNQEILQVSSQLLEKSRLAQQEQERAREIADSLSQLPQQQTDARRQLNEVERRVGTQSGNTPQAQAQNLGLQAESARLKALVDELELAQLSANNRQELSRMRSELAQKQSEQLDAYLQALRNQLNSQRQREAERALESTELLAENSANLPSGIVEQFKVNRELSAALNQQAQRMDLVASQQRQATNQTLQVRQALNTLREQSQWLGSSNLLGEALRAQVSRLPEMPKPQQLDTEMAQLRVQRLHFEDLLNKQPQIRQIRQADGQPLTSEQNRILEAQLRTQRELLNSLLQGGDTLILELTKLKVSNSQLEDALKEVNEATHRYLFWTSDVRPMTFSWPIEIVQDLRRLISLDTFSQLGQASVMMLTSKETIFPLLAALILVGFSIYSRRYFTRFLERSSARVGKVTQDHFWLTLRTVFWSILVASPLPVLWMTLGYGLREAWPYPLAVAIGDGVTATVPLLWVVMICATFARPNGLFIAHFGWPRNRVARAMRYYLMSIGLIVPLIMALIMFDKLNDREFSGSLGRLCFMLICGALAIVTLSLKRAGIPLYLDKSGNGDNMFNRLLWNLLLSAPLIAMLAATVGYLATAKALLARLETSVAIWFLLLVVYHVIRRWMLIQRRRLAFDRAKHRRAEILAQRARGEEEPNHVNSTEGTTEADEVELDLDAISTQSLRLVRSILMLIALLSVIFLWSEIHSAFGFLENISLWDVTSTVQGVESLEPITLGAVLIAILVLIITTQLVRNFPALLELALLQHLDLTPGTGYAITTITKYLIMLFGGLVGFSMIGIEWSKLQWLVAALGVGLGFGLQEIFANFISGLIILFEKPIRIGDTVTIRDLTGSITRINTRATTISDWDRKEIIVPNKAFITEQFINWSLSDSVTRVVLTVPAPSDANSEEVTQILYTAAERCSFVIDNPAPEVFLVDLQQGIQIFELRIYAAEMGHRMPLRHEIHQLILAGFREHGIDMPFPPFQMRLESLDGRKTGRTLTSAARTRPAGSL</sequence>
<dbReference type="Pfam" id="PF21082">
    <property type="entry name" value="MS_channel_3rd"/>
    <property type="match status" value="1"/>
</dbReference>
<accession>G8LIH8</accession>
<feature type="domain" description="Mechanosensitive ion channel MscS" evidence="12">
    <location>
        <begin position="933"/>
        <end position="998"/>
    </location>
</feature>
<evidence type="ECO:0000256" key="11">
    <source>
        <dbReference type="SAM" id="SignalP"/>
    </source>
</evidence>
<keyword evidence="6 10" id="KW-1133">Transmembrane helix</keyword>
<feature type="compositionally biased region" description="Polar residues" evidence="9">
    <location>
        <begin position="152"/>
        <end position="161"/>
    </location>
</feature>
<feature type="transmembrane region" description="Helical" evidence="10">
    <location>
        <begin position="612"/>
        <end position="632"/>
    </location>
</feature>
<protein>
    <submittedName>
        <fullName evidence="17">YjeP</fullName>
    </submittedName>
</protein>
<keyword evidence="3" id="KW-1003">Cell membrane</keyword>
<dbReference type="InterPro" id="IPR052702">
    <property type="entry name" value="MscS-like_channel"/>
</dbReference>
<feature type="transmembrane region" description="Helical" evidence="10">
    <location>
        <begin position="843"/>
        <end position="863"/>
    </location>
</feature>
<evidence type="ECO:0000313" key="18">
    <source>
        <dbReference type="Proteomes" id="UP000007838"/>
    </source>
</evidence>
<keyword evidence="4 10" id="KW-0812">Transmembrane</keyword>
<evidence type="ECO:0000259" key="12">
    <source>
        <dbReference type="Pfam" id="PF00924"/>
    </source>
</evidence>